<accession>A0A1M5Z4P7</accession>
<dbReference type="AlphaFoldDB" id="A0A1M5Z4P7"/>
<protein>
    <submittedName>
        <fullName evidence="1">Uncharacterized protein</fullName>
    </submittedName>
</protein>
<dbReference type="Proteomes" id="UP000184241">
    <property type="component" value="Unassembled WGS sequence"/>
</dbReference>
<evidence type="ECO:0000313" key="2">
    <source>
        <dbReference type="Proteomes" id="UP000184241"/>
    </source>
</evidence>
<name>A0A1M5Z4P7_9CLOT</name>
<dbReference type="RefSeq" id="WP_073020037.1">
    <property type="nucleotide sequence ID" value="NZ_FQXU01000007.1"/>
</dbReference>
<organism evidence="1 2">
    <name type="scientific">Clostridium intestinale DSM 6191</name>
    <dbReference type="NCBI Taxonomy" id="1121320"/>
    <lineage>
        <taxon>Bacteria</taxon>
        <taxon>Bacillati</taxon>
        <taxon>Bacillota</taxon>
        <taxon>Clostridia</taxon>
        <taxon>Eubacteriales</taxon>
        <taxon>Clostridiaceae</taxon>
        <taxon>Clostridium</taxon>
    </lineage>
</organism>
<sequence length="99" mass="11671">MDNINNSDEKVFEVRLKRYCEDIDTLIGESLKMLKNMGREVKFLGFDKYNSLISLIDGEKYRCVRGTQKSGCVRFFKTNCEILDLKNRDRVLNIRKLIN</sequence>
<reference evidence="1 2" key="1">
    <citation type="submission" date="2016-11" db="EMBL/GenBank/DDBJ databases">
        <authorList>
            <person name="Jaros S."/>
            <person name="Januszkiewicz K."/>
            <person name="Wedrychowicz H."/>
        </authorList>
    </citation>
    <scope>NUCLEOTIDE SEQUENCE [LARGE SCALE GENOMIC DNA]</scope>
    <source>
        <strain evidence="1 2">DSM 6191</strain>
    </source>
</reference>
<evidence type="ECO:0000313" key="1">
    <source>
        <dbReference type="EMBL" id="SHI19236.1"/>
    </source>
</evidence>
<gene>
    <name evidence="1" type="ORF">SAMN02745941_02597</name>
</gene>
<dbReference type="EMBL" id="FQXU01000007">
    <property type="protein sequence ID" value="SHI19236.1"/>
    <property type="molecule type" value="Genomic_DNA"/>
</dbReference>
<proteinExistence type="predicted"/>